<reference evidence="10" key="2">
    <citation type="submission" date="2022-10" db="EMBL/GenBank/DDBJ databases">
        <authorList>
            <consortium name="ENA_rothamsted_submissions"/>
            <consortium name="culmorum"/>
            <person name="King R."/>
        </authorList>
    </citation>
    <scope>NUCLEOTIDE SEQUENCE</scope>
</reference>
<protein>
    <recommendedName>
        <fullName evidence="6">lysoplasmalogenase</fullName>
        <ecNumber evidence="6">3.3.2.2</ecNumber>
    </recommendedName>
</protein>
<feature type="transmembrane region" description="Helical" evidence="9">
    <location>
        <begin position="20"/>
        <end position="37"/>
    </location>
</feature>
<evidence type="ECO:0000256" key="7">
    <source>
        <dbReference type="ARBA" id="ARBA00049458"/>
    </source>
</evidence>
<dbReference type="Proteomes" id="UP001153620">
    <property type="component" value="Chromosome 3"/>
</dbReference>
<dbReference type="GO" id="GO:0047408">
    <property type="term" value="F:alkenylglycerophosphocholine hydrolase activity"/>
    <property type="evidence" value="ECO:0007669"/>
    <property type="project" value="UniProtKB-EC"/>
</dbReference>
<feature type="transmembrane region" description="Helical" evidence="9">
    <location>
        <begin position="71"/>
        <end position="88"/>
    </location>
</feature>
<keyword evidence="11" id="KW-1185">Reference proteome</keyword>
<name>A0A9P0JB12_9DIPT</name>
<keyword evidence="5 9" id="KW-0472">Membrane</keyword>
<dbReference type="PANTHER" id="PTHR31885:SF6">
    <property type="entry name" value="GH04784P"/>
    <property type="match status" value="1"/>
</dbReference>
<reference evidence="10" key="1">
    <citation type="submission" date="2022-01" db="EMBL/GenBank/DDBJ databases">
        <authorList>
            <person name="King R."/>
        </authorList>
    </citation>
    <scope>NUCLEOTIDE SEQUENCE</scope>
</reference>
<evidence type="ECO:0000313" key="10">
    <source>
        <dbReference type="EMBL" id="CAH1729809.1"/>
    </source>
</evidence>
<comment type="similarity">
    <text evidence="2">Belongs to the TMEM86 family.</text>
</comment>
<proteinExistence type="inferred from homology"/>
<dbReference type="EMBL" id="OU895879">
    <property type="protein sequence ID" value="CAH1729809.1"/>
    <property type="molecule type" value="Genomic_DNA"/>
</dbReference>
<dbReference type="InterPro" id="IPR012506">
    <property type="entry name" value="TMEM86B-like"/>
</dbReference>
<sequence length="176" mass="19560">MIFLLMNDYKEPRQVRHKRFLLTGLFFSLIGDIMLDYKAGGENAFAIGMASFAVAQIIYVISFGFKPLRPIIGLGFYAIGGSVIAIIFKSFKGIFIVAIPIYSLLLETMVWRAFARVINIKSLPQICCAIGALLFIISDSLIAVNMFLLPIHNAQVLIMITYYLAQLGITLSVLDV</sequence>
<feature type="transmembrane region" description="Helical" evidence="9">
    <location>
        <begin position="154"/>
        <end position="174"/>
    </location>
</feature>
<feature type="transmembrane region" description="Helical" evidence="9">
    <location>
        <begin position="126"/>
        <end position="148"/>
    </location>
</feature>
<accession>A0A9P0JB12</accession>
<evidence type="ECO:0000256" key="1">
    <source>
        <dbReference type="ARBA" id="ARBA00004141"/>
    </source>
</evidence>
<feature type="transmembrane region" description="Helical" evidence="9">
    <location>
        <begin position="43"/>
        <end position="64"/>
    </location>
</feature>
<evidence type="ECO:0000256" key="9">
    <source>
        <dbReference type="SAM" id="Phobius"/>
    </source>
</evidence>
<dbReference type="AlphaFoldDB" id="A0A9P0JB12"/>
<feature type="transmembrane region" description="Helical" evidence="9">
    <location>
        <begin position="94"/>
        <end position="114"/>
    </location>
</feature>
<comment type="catalytic activity">
    <reaction evidence="7">
        <text>a 1-O-(1Z-alkenyl)-sn-glycero-3-phosphoethanolamine + H2O = a 2,3-saturated aldehyde + sn-glycero-3-phosphoethanolamine</text>
        <dbReference type="Rhea" id="RHEA:16905"/>
        <dbReference type="ChEBI" id="CHEBI:15377"/>
        <dbReference type="ChEBI" id="CHEBI:73359"/>
        <dbReference type="ChEBI" id="CHEBI:77288"/>
        <dbReference type="ChEBI" id="CHEBI:143890"/>
        <dbReference type="EC" id="3.3.2.2"/>
    </reaction>
</comment>
<dbReference type="Pfam" id="PF07947">
    <property type="entry name" value="YhhN"/>
    <property type="match status" value="1"/>
</dbReference>
<evidence type="ECO:0000256" key="5">
    <source>
        <dbReference type="ARBA" id="ARBA00023136"/>
    </source>
</evidence>
<dbReference type="GO" id="GO:0016020">
    <property type="term" value="C:membrane"/>
    <property type="evidence" value="ECO:0007669"/>
    <property type="project" value="UniProtKB-SubCell"/>
</dbReference>
<organism evidence="10 11">
    <name type="scientific">Chironomus riparius</name>
    <dbReference type="NCBI Taxonomy" id="315576"/>
    <lineage>
        <taxon>Eukaryota</taxon>
        <taxon>Metazoa</taxon>
        <taxon>Ecdysozoa</taxon>
        <taxon>Arthropoda</taxon>
        <taxon>Hexapoda</taxon>
        <taxon>Insecta</taxon>
        <taxon>Pterygota</taxon>
        <taxon>Neoptera</taxon>
        <taxon>Endopterygota</taxon>
        <taxon>Diptera</taxon>
        <taxon>Nematocera</taxon>
        <taxon>Chironomoidea</taxon>
        <taxon>Chironomidae</taxon>
        <taxon>Chironominae</taxon>
        <taxon>Chironomus</taxon>
    </lineage>
</organism>
<evidence type="ECO:0000256" key="4">
    <source>
        <dbReference type="ARBA" id="ARBA00022989"/>
    </source>
</evidence>
<comment type="subcellular location">
    <subcellularLocation>
        <location evidence="1">Membrane</location>
        <topology evidence="1">Multi-pass membrane protein</topology>
    </subcellularLocation>
</comment>
<dbReference type="EC" id="3.3.2.2" evidence="6"/>
<comment type="catalytic activity">
    <reaction evidence="8">
        <text>a 1-O-(1Z-alkenyl)-sn-glycero-3-phosphocholine + H2O = a 2,3-saturated aldehyde + sn-glycerol 3-phosphocholine</text>
        <dbReference type="Rhea" id="RHEA:22544"/>
        <dbReference type="ChEBI" id="CHEBI:15377"/>
        <dbReference type="ChEBI" id="CHEBI:16870"/>
        <dbReference type="ChEBI" id="CHEBI:73359"/>
        <dbReference type="ChEBI" id="CHEBI:77287"/>
        <dbReference type="EC" id="3.3.2.2"/>
    </reaction>
</comment>
<dbReference type="OrthoDB" id="1719357at2759"/>
<gene>
    <name evidence="10" type="ORF">CHIRRI_LOCUS11880</name>
</gene>
<evidence type="ECO:0000313" key="11">
    <source>
        <dbReference type="Proteomes" id="UP001153620"/>
    </source>
</evidence>
<evidence type="ECO:0000256" key="3">
    <source>
        <dbReference type="ARBA" id="ARBA00022692"/>
    </source>
</evidence>
<evidence type="ECO:0000256" key="8">
    <source>
        <dbReference type="ARBA" id="ARBA00049560"/>
    </source>
</evidence>
<dbReference type="PANTHER" id="PTHR31885">
    <property type="entry name" value="GH04784P"/>
    <property type="match status" value="1"/>
</dbReference>
<evidence type="ECO:0000256" key="2">
    <source>
        <dbReference type="ARBA" id="ARBA00007375"/>
    </source>
</evidence>
<keyword evidence="4 9" id="KW-1133">Transmembrane helix</keyword>
<evidence type="ECO:0000256" key="6">
    <source>
        <dbReference type="ARBA" id="ARBA00035673"/>
    </source>
</evidence>
<keyword evidence="3 9" id="KW-0812">Transmembrane</keyword>